<comment type="caution">
    <text evidence="1">The sequence shown here is derived from an EMBL/GenBank/DDBJ whole genome shotgun (WGS) entry which is preliminary data.</text>
</comment>
<sequence>DLHQPVKQISSLDSSGTDIGHGRWTASASVGQCPAPSDTVGELKKLIAAQTGTDASKIVLKK</sequence>
<dbReference type="EMBL" id="CAJVQC010073424">
    <property type="protein sequence ID" value="CAG8812263.1"/>
    <property type="molecule type" value="Genomic_DNA"/>
</dbReference>
<gene>
    <name evidence="1" type="ORF">RPERSI_LOCUS23497</name>
</gene>
<keyword evidence="2" id="KW-1185">Reference proteome</keyword>
<name>A0ACA9RVQ2_9GLOM</name>
<accession>A0ACA9RVQ2</accession>
<evidence type="ECO:0000313" key="2">
    <source>
        <dbReference type="Proteomes" id="UP000789920"/>
    </source>
</evidence>
<dbReference type="Proteomes" id="UP000789920">
    <property type="component" value="Unassembled WGS sequence"/>
</dbReference>
<reference evidence="1" key="1">
    <citation type="submission" date="2021-06" db="EMBL/GenBank/DDBJ databases">
        <authorList>
            <person name="Kallberg Y."/>
            <person name="Tangrot J."/>
            <person name="Rosling A."/>
        </authorList>
    </citation>
    <scope>NUCLEOTIDE SEQUENCE</scope>
    <source>
        <strain evidence="1">MA461A</strain>
    </source>
</reference>
<feature type="non-terminal residue" evidence="1">
    <location>
        <position position="62"/>
    </location>
</feature>
<feature type="non-terminal residue" evidence="1">
    <location>
        <position position="1"/>
    </location>
</feature>
<evidence type="ECO:0000313" key="1">
    <source>
        <dbReference type="EMBL" id="CAG8812263.1"/>
    </source>
</evidence>
<protein>
    <submittedName>
        <fullName evidence="1">10091_t:CDS:1</fullName>
    </submittedName>
</protein>
<organism evidence="1 2">
    <name type="scientific">Racocetra persica</name>
    <dbReference type="NCBI Taxonomy" id="160502"/>
    <lineage>
        <taxon>Eukaryota</taxon>
        <taxon>Fungi</taxon>
        <taxon>Fungi incertae sedis</taxon>
        <taxon>Mucoromycota</taxon>
        <taxon>Glomeromycotina</taxon>
        <taxon>Glomeromycetes</taxon>
        <taxon>Diversisporales</taxon>
        <taxon>Gigasporaceae</taxon>
        <taxon>Racocetra</taxon>
    </lineage>
</organism>
<proteinExistence type="predicted"/>